<gene>
    <name evidence="16" type="ORF">HPP92_015533</name>
</gene>
<evidence type="ECO:0000256" key="9">
    <source>
        <dbReference type="ARBA" id="ARBA00022989"/>
    </source>
</evidence>
<dbReference type="Gene3D" id="1.10.510.10">
    <property type="entry name" value="Transferase(Phosphotransferase) domain 1"/>
    <property type="match status" value="1"/>
</dbReference>
<evidence type="ECO:0000256" key="6">
    <source>
        <dbReference type="ARBA" id="ARBA00022741"/>
    </source>
</evidence>
<feature type="binding site" evidence="12">
    <location>
        <position position="524"/>
    </location>
    <ligand>
        <name>ATP</name>
        <dbReference type="ChEBI" id="CHEBI:30616"/>
    </ligand>
</feature>
<protein>
    <recommendedName>
        <fullName evidence="15">Protein kinase domain-containing protein</fullName>
    </recommendedName>
</protein>
<dbReference type="FunFam" id="1.10.510.10:FF:000058">
    <property type="entry name" value="Receptor-like protein kinase FERONIA"/>
    <property type="match status" value="1"/>
</dbReference>
<dbReference type="OrthoDB" id="5351233at2759"/>
<dbReference type="Proteomes" id="UP000636800">
    <property type="component" value="Chromosome 7"/>
</dbReference>
<dbReference type="GO" id="GO:0016020">
    <property type="term" value="C:membrane"/>
    <property type="evidence" value="ECO:0007669"/>
    <property type="project" value="UniProtKB-SubCell"/>
</dbReference>
<accession>A0A835QI36</accession>
<dbReference type="GO" id="GO:0005524">
    <property type="term" value="F:ATP binding"/>
    <property type="evidence" value="ECO:0007669"/>
    <property type="project" value="UniProtKB-UniRule"/>
</dbReference>
<evidence type="ECO:0000256" key="4">
    <source>
        <dbReference type="ARBA" id="ARBA00022692"/>
    </source>
</evidence>
<dbReference type="FunFam" id="2.60.120.430:FF:000001">
    <property type="entry name" value="Receptor-like protein kinase FERONIA"/>
    <property type="match status" value="1"/>
</dbReference>
<keyword evidence="17" id="KW-1185">Reference proteome</keyword>
<name>A0A835QI36_VANPL</name>
<evidence type="ECO:0000256" key="11">
    <source>
        <dbReference type="ARBA" id="ARBA00023180"/>
    </source>
</evidence>
<dbReference type="Pfam" id="PF12819">
    <property type="entry name" value="Malectin_like"/>
    <property type="match status" value="1"/>
</dbReference>
<evidence type="ECO:0000313" key="16">
    <source>
        <dbReference type="EMBL" id="KAG0473676.1"/>
    </source>
</evidence>
<keyword evidence="7" id="KW-0418">Kinase</keyword>
<keyword evidence="11" id="KW-0325">Glycoprotein</keyword>
<feature type="domain" description="Protein kinase" evidence="15">
    <location>
        <begin position="496"/>
        <end position="769"/>
    </location>
</feature>
<evidence type="ECO:0000313" key="17">
    <source>
        <dbReference type="Proteomes" id="UP000636800"/>
    </source>
</evidence>
<evidence type="ECO:0000256" key="10">
    <source>
        <dbReference type="ARBA" id="ARBA00023136"/>
    </source>
</evidence>
<evidence type="ECO:0000256" key="8">
    <source>
        <dbReference type="ARBA" id="ARBA00022840"/>
    </source>
</evidence>
<dbReference type="AlphaFoldDB" id="A0A835QI36"/>
<dbReference type="SUPFAM" id="SSF56112">
    <property type="entry name" value="Protein kinase-like (PK-like)"/>
    <property type="match status" value="1"/>
</dbReference>
<keyword evidence="9 13" id="KW-1133">Transmembrane helix</keyword>
<dbReference type="SMART" id="SM00220">
    <property type="entry name" value="S_TKc"/>
    <property type="match status" value="1"/>
</dbReference>
<comment type="caution">
    <text evidence="16">The sequence shown here is derived from an EMBL/GenBank/DDBJ whole genome shotgun (WGS) entry which is preliminary data.</text>
</comment>
<keyword evidence="2" id="KW-0723">Serine/threonine-protein kinase</keyword>
<evidence type="ECO:0000256" key="1">
    <source>
        <dbReference type="ARBA" id="ARBA00004167"/>
    </source>
</evidence>
<dbReference type="CDD" id="cd14066">
    <property type="entry name" value="STKc_IRAK"/>
    <property type="match status" value="1"/>
</dbReference>
<evidence type="ECO:0000256" key="12">
    <source>
        <dbReference type="PROSITE-ProRule" id="PRU10141"/>
    </source>
</evidence>
<dbReference type="InterPro" id="IPR011009">
    <property type="entry name" value="Kinase-like_dom_sf"/>
</dbReference>
<reference evidence="16 17" key="1">
    <citation type="journal article" date="2020" name="Nat. Food">
        <title>A phased Vanilla planifolia genome enables genetic improvement of flavour and production.</title>
        <authorList>
            <person name="Hasing T."/>
            <person name="Tang H."/>
            <person name="Brym M."/>
            <person name="Khazi F."/>
            <person name="Huang T."/>
            <person name="Chambers A.H."/>
        </authorList>
    </citation>
    <scope>NUCLEOTIDE SEQUENCE [LARGE SCALE GENOMIC DNA]</scope>
    <source>
        <tissue evidence="16">Leaf</tissue>
    </source>
</reference>
<dbReference type="EMBL" id="JADCNL010000007">
    <property type="protein sequence ID" value="KAG0473676.1"/>
    <property type="molecule type" value="Genomic_DNA"/>
</dbReference>
<dbReference type="PROSITE" id="PS50011">
    <property type="entry name" value="PROTEIN_KINASE_DOM"/>
    <property type="match status" value="1"/>
</dbReference>
<dbReference type="InterPro" id="IPR024788">
    <property type="entry name" value="Malectin-like_Carb-bd_dom"/>
</dbReference>
<dbReference type="InterPro" id="IPR000719">
    <property type="entry name" value="Prot_kinase_dom"/>
</dbReference>
<evidence type="ECO:0000259" key="15">
    <source>
        <dbReference type="PROSITE" id="PS50011"/>
    </source>
</evidence>
<evidence type="ECO:0000256" key="14">
    <source>
        <dbReference type="SAM" id="SignalP"/>
    </source>
</evidence>
<keyword evidence="6 12" id="KW-0547">Nucleotide-binding</keyword>
<dbReference type="Pfam" id="PF07714">
    <property type="entry name" value="PK_Tyr_Ser-Thr"/>
    <property type="match status" value="1"/>
</dbReference>
<evidence type="ECO:0000256" key="7">
    <source>
        <dbReference type="ARBA" id="ARBA00022777"/>
    </source>
</evidence>
<dbReference type="PROSITE" id="PS00108">
    <property type="entry name" value="PROTEIN_KINASE_ST"/>
    <property type="match status" value="1"/>
</dbReference>
<comment type="subcellular location">
    <subcellularLocation>
        <location evidence="1">Membrane</location>
        <topology evidence="1">Single-pass membrane protein</topology>
    </subcellularLocation>
</comment>
<evidence type="ECO:0000256" key="5">
    <source>
        <dbReference type="ARBA" id="ARBA00022729"/>
    </source>
</evidence>
<evidence type="ECO:0000256" key="3">
    <source>
        <dbReference type="ARBA" id="ARBA00022679"/>
    </source>
</evidence>
<keyword evidence="4 13" id="KW-0812">Transmembrane</keyword>
<dbReference type="InterPro" id="IPR008271">
    <property type="entry name" value="Ser/Thr_kinase_AS"/>
</dbReference>
<keyword evidence="3" id="KW-0808">Transferase</keyword>
<organism evidence="16 17">
    <name type="scientific">Vanilla planifolia</name>
    <name type="common">Vanilla</name>
    <dbReference type="NCBI Taxonomy" id="51239"/>
    <lineage>
        <taxon>Eukaryota</taxon>
        <taxon>Viridiplantae</taxon>
        <taxon>Streptophyta</taxon>
        <taxon>Embryophyta</taxon>
        <taxon>Tracheophyta</taxon>
        <taxon>Spermatophyta</taxon>
        <taxon>Magnoliopsida</taxon>
        <taxon>Liliopsida</taxon>
        <taxon>Asparagales</taxon>
        <taxon>Orchidaceae</taxon>
        <taxon>Vanilloideae</taxon>
        <taxon>Vanilleae</taxon>
        <taxon>Vanilla</taxon>
    </lineage>
</organism>
<keyword evidence="8 12" id="KW-0067">ATP-binding</keyword>
<feature type="transmembrane region" description="Helical" evidence="13">
    <location>
        <begin position="414"/>
        <end position="438"/>
    </location>
</feature>
<dbReference type="Gene3D" id="3.30.200.20">
    <property type="entry name" value="Phosphorylase Kinase, domain 1"/>
    <property type="match status" value="1"/>
</dbReference>
<evidence type="ECO:0000256" key="2">
    <source>
        <dbReference type="ARBA" id="ARBA00022527"/>
    </source>
</evidence>
<dbReference type="InterPro" id="IPR001245">
    <property type="entry name" value="Ser-Thr/Tyr_kinase_cat_dom"/>
</dbReference>
<feature type="signal peptide" evidence="14">
    <location>
        <begin position="1"/>
        <end position="26"/>
    </location>
</feature>
<dbReference type="PROSITE" id="PS00107">
    <property type="entry name" value="PROTEIN_KINASE_ATP"/>
    <property type="match status" value="1"/>
</dbReference>
<dbReference type="FunFam" id="3.30.200.20:FF:000039">
    <property type="entry name" value="receptor-like protein kinase FERONIA"/>
    <property type="match status" value="1"/>
</dbReference>
<sequence length="824" mass="91408">MTSTRLTIGYALFLLVGSSMLCDCNAFSPADNYLIDCGSLVNTTVDNRVFLADVSLYSSLATPSNIFANTTANSVSSFESSSLYQTARIFIGPSSYSFPILKKGRHFIRLYFFPFVYQSYDLTSANFSVSTQQFILLSNFQATNSSVAEFKEYSMNINTDTLILTFTPVGKSLLAFINAIEVVSVPDDLISDSAQSLNPIGTYNGLKEQVFETIHRINMGGLPVLSAQDTLWRSWQSDQSFLINKNAAKFYSFTETINYVQGGATKDTAPELVYSTATELIASNTSLSLYNVTWEFDVDTSFPLMIRLHFCDIVSKVLNQLYFNLYINGLIGIEDLDLSALTTNTLAAAYYVDFFLRPSNGSGKVHVSIGPSTLANVPPDGILNGLEMLKMNTSMSSFDGQVSIVSKNESKRKLALLLGSLLGAFFVVVIAVFLFWVLSKRRKLLRNYQSKTWLHLSNFKDGIHSPVSKCSNGTTHQNALGLQFPFAVLQEATNNFDENWVIGVGGFGNVYKGELKDKTKVAVKRGNSKSHQGITEFRTEIEFLSQLRHRHLVSLIGYCNENNEMILVYEFMKNGTLKSHLYGLGLPPLSWKQRLEICIGSAKGVHYLHTGSAKSIIHRDIKSANILLDENLMAKVADFGLSKAGPDLDETHVTTAVKGSFGYLDPEYFRMQRLTEKSDVYSFGVVLLEVLCARPVIDPTLPREMINMTEWAMKCLNKGQIEEIIDPHLSGLIRTKSLEKFVETAVKCLADYGVDRPTMGDVLWSLEYSLQLQGSVPTTSKMDGLNEVAQLSSEVHEGKSGLKDNLSDASMSNVFSQLMESEGR</sequence>
<proteinExistence type="predicted"/>
<keyword evidence="5 14" id="KW-0732">Signal</keyword>
<dbReference type="InterPro" id="IPR017441">
    <property type="entry name" value="Protein_kinase_ATP_BS"/>
</dbReference>
<keyword evidence="10 13" id="KW-0472">Membrane</keyword>
<evidence type="ECO:0000256" key="13">
    <source>
        <dbReference type="SAM" id="Phobius"/>
    </source>
</evidence>
<feature type="chain" id="PRO_5033029342" description="Protein kinase domain-containing protein" evidence="14">
    <location>
        <begin position="27"/>
        <end position="824"/>
    </location>
</feature>
<dbReference type="FunFam" id="2.60.120.430:FF:000005">
    <property type="entry name" value="Putative receptor-like protein kinase"/>
    <property type="match status" value="1"/>
</dbReference>
<dbReference type="GO" id="GO:0004674">
    <property type="term" value="F:protein serine/threonine kinase activity"/>
    <property type="evidence" value="ECO:0007669"/>
    <property type="project" value="UniProtKB-KW"/>
</dbReference>
<dbReference type="Gene3D" id="2.60.120.430">
    <property type="entry name" value="Galactose-binding lectin"/>
    <property type="match status" value="2"/>
</dbReference>
<dbReference type="PANTHER" id="PTHR45631">
    <property type="entry name" value="OS07G0107800 PROTEIN-RELATED"/>
    <property type="match status" value="1"/>
</dbReference>